<feature type="domain" description="ApeI dehydratase-like" evidence="1">
    <location>
        <begin position="14"/>
        <end position="93"/>
    </location>
</feature>
<accession>A0A7J5QU83</accession>
<evidence type="ECO:0000313" key="3">
    <source>
        <dbReference type="Proteomes" id="UP000471447"/>
    </source>
</evidence>
<organism evidence="2 3">
    <name type="scientific">Bacteroides xylanisolvens</name>
    <dbReference type="NCBI Taxonomy" id="371601"/>
    <lineage>
        <taxon>Bacteria</taxon>
        <taxon>Pseudomonadati</taxon>
        <taxon>Bacteroidota</taxon>
        <taxon>Bacteroidia</taxon>
        <taxon>Bacteroidales</taxon>
        <taxon>Bacteroidaceae</taxon>
        <taxon>Bacteroides</taxon>
    </lineage>
</organism>
<dbReference type="Proteomes" id="UP000471447">
    <property type="component" value="Unassembled WGS sequence"/>
</dbReference>
<gene>
    <name evidence="2" type="ORF">GAZ26_07615</name>
</gene>
<protein>
    <submittedName>
        <fullName evidence="2">3-hydroxylacyl-ACP dehydratase</fullName>
    </submittedName>
</protein>
<dbReference type="InterPro" id="IPR054545">
    <property type="entry name" value="ApeI-like"/>
</dbReference>
<proteinExistence type="predicted"/>
<dbReference type="AlphaFoldDB" id="A0A7J5QU83"/>
<dbReference type="Pfam" id="PF22818">
    <property type="entry name" value="ApeI-like"/>
    <property type="match status" value="1"/>
</dbReference>
<dbReference type="SUPFAM" id="SSF54637">
    <property type="entry name" value="Thioesterase/thiol ester dehydrase-isomerase"/>
    <property type="match status" value="1"/>
</dbReference>
<reference evidence="2 3" key="1">
    <citation type="journal article" date="2019" name="Nat. Med.">
        <title>A library of human gut bacterial isolates paired with longitudinal multiomics data enables mechanistic microbiome research.</title>
        <authorList>
            <person name="Poyet M."/>
            <person name="Groussin M."/>
            <person name="Gibbons S.M."/>
            <person name="Avila-Pacheco J."/>
            <person name="Jiang X."/>
            <person name="Kearney S.M."/>
            <person name="Perrotta A.R."/>
            <person name="Berdy B."/>
            <person name="Zhao S."/>
            <person name="Lieberman T.D."/>
            <person name="Swanson P.K."/>
            <person name="Smith M."/>
            <person name="Roesemann S."/>
            <person name="Alexander J.E."/>
            <person name="Rich S.A."/>
            <person name="Livny J."/>
            <person name="Vlamakis H."/>
            <person name="Clish C."/>
            <person name="Bullock K."/>
            <person name="Deik A."/>
            <person name="Scott J."/>
            <person name="Pierce K.A."/>
            <person name="Xavier R.J."/>
            <person name="Alm E.J."/>
        </authorList>
    </citation>
    <scope>NUCLEOTIDE SEQUENCE [LARGE SCALE GENOMIC DNA]</scope>
    <source>
        <strain evidence="2 3">BIOML-A7</strain>
    </source>
</reference>
<dbReference type="Gene3D" id="3.10.129.10">
    <property type="entry name" value="Hotdog Thioesterase"/>
    <property type="match status" value="1"/>
</dbReference>
<name>A0A7J5QU83_9BACE</name>
<dbReference type="EMBL" id="WDCG01000006">
    <property type="protein sequence ID" value="KAB6425234.1"/>
    <property type="molecule type" value="Genomic_DNA"/>
</dbReference>
<evidence type="ECO:0000313" key="2">
    <source>
        <dbReference type="EMBL" id="KAB6425234.1"/>
    </source>
</evidence>
<evidence type="ECO:0000259" key="1">
    <source>
        <dbReference type="Pfam" id="PF22818"/>
    </source>
</evidence>
<dbReference type="InterPro" id="IPR029069">
    <property type="entry name" value="HotDog_dom_sf"/>
</dbReference>
<sequence length="160" mass="17774">MLLDNFYTILSSESSDSTTWTIQIELNPAHTVYQGHFPEHPVVPGVCLLQLIKECAENIRQQKLQITQVSSCKFLSAINPIETPRIAIVLILKETEEGKLQLQAEGTIKGNTVNKSIVKEDIAKEEIVKEVTGKGNIIKEESTVKDECFIKLKAALTPKA</sequence>
<comment type="caution">
    <text evidence="2">The sequence shown here is derived from an EMBL/GenBank/DDBJ whole genome shotgun (WGS) entry which is preliminary data.</text>
</comment>
<dbReference type="RefSeq" id="WP_151936084.1">
    <property type="nucleotide sequence ID" value="NZ_JAJCHQ010000036.1"/>
</dbReference>